<name>A0A0L8ALD5_9BACT</name>
<dbReference type="Proteomes" id="UP000036908">
    <property type="component" value="Unassembled WGS sequence"/>
</dbReference>
<protein>
    <submittedName>
        <fullName evidence="1">Uncharacterized protein</fullName>
    </submittedName>
</protein>
<reference evidence="2" key="1">
    <citation type="submission" date="2014-11" db="EMBL/GenBank/DDBJ databases">
        <title>Genome sequencing of Roseivirga sp. D-25.</title>
        <authorList>
            <person name="Selvaratnam C."/>
            <person name="Thevarajoo S."/>
            <person name="Goh K.M."/>
            <person name="Eee R."/>
            <person name="Chan K.-G."/>
            <person name="Chong C.S."/>
        </authorList>
    </citation>
    <scope>NUCLEOTIDE SEQUENCE [LARGE SCALE GENOMIC DNA]</scope>
    <source>
        <strain evidence="2">D-25</strain>
    </source>
</reference>
<proteinExistence type="predicted"/>
<dbReference type="AlphaFoldDB" id="A0A0L8ALD5"/>
<evidence type="ECO:0000313" key="1">
    <source>
        <dbReference type="EMBL" id="KOF02985.1"/>
    </source>
</evidence>
<organism evidence="1 2">
    <name type="scientific">Roseivirga seohaensis subsp. aquiponti</name>
    <dbReference type="NCBI Taxonomy" id="1566026"/>
    <lineage>
        <taxon>Bacteria</taxon>
        <taxon>Pseudomonadati</taxon>
        <taxon>Bacteroidota</taxon>
        <taxon>Cytophagia</taxon>
        <taxon>Cytophagales</taxon>
        <taxon>Roseivirgaceae</taxon>
        <taxon>Roseivirga</taxon>
    </lineage>
</organism>
<comment type="caution">
    <text evidence="1">The sequence shown here is derived from an EMBL/GenBank/DDBJ whole genome shotgun (WGS) entry which is preliminary data.</text>
</comment>
<evidence type="ECO:0000313" key="2">
    <source>
        <dbReference type="Proteomes" id="UP000036908"/>
    </source>
</evidence>
<sequence length="61" mass="6934">MAGLLTFLVCCAFPFQILKQWQSATHFFVGLQQLGLSGIYTRFPFNSENRSFQETLAVAQM</sequence>
<dbReference type="EMBL" id="JSVA01000009">
    <property type="protein sequence ID" value="KOF02985.1"/>
    <property type="molecule type" value="Genomic_DNA"/>
</dbReference>
<accession>A0A0L8ALD5</accession>
<dbReference type="PATRIC" id="fig|1566026.4.peg.3670"/>
<keyword evidence="2" id="KW-1185">Reference proteome</keyword>
<gene>
    <name evidence="1" type="ORF">OB69_09165</name>
</gene>